<dbReference type="Gene3D" id="1.10.287.490">
    <property type="entry name" value="Helix hairpin bin"/>
    <property type="match status" value="1"/>
</dbReference>
<dbReference type="SUPFAM" id="SSF51735">
    <property type="entry name" value="NAD(P)-binding Rossmann-fold domains"/>
    <property type="match status" value="2"/>
</dbReference>
<dbReference type="ESTHER" id="sacd2-q21e99">
    <property type="family name" value="Thioesterase"/>
</dbReference>
<dbReference type="PROSITE" id="PS00455">
    <property type="entry name" value="AMP_BINDING"/>
    <property type="match status" value="1"/>
</dbReference>
<gene>
    <name evidence="14" type="ordered locus">Sde_3725</name>
</gene>
<feature type="domain" description="Ketosynthase family 3 (KS3)" evidence="12">
    <location>
        <begin position="9"/>
        <end position="436"/>
    </location>
</feature>
<dbReference type="Gene3D" id="3.40.50.1820">
    <property type="entry name" value="alpha/beta hydrolase"/>
    <property type="match status" value="1"/>
</dbReference>
<dbReference type="InterPro" id="IPR009081">
    <property type="entry name" value="PP-bd_ACP"/>
</dbReference>
<keyword evidence="15" id="KW-1185">Reference proteome</keyword>
<dbReference type="GO" id="GO:0004312">
    <property type="term" value="F:fatty acid synthase activity"/>
    <property type="evidence" value="ECO:0007669"/>
    <property type="project" value="TreeGrafter"/>
</dbReference>
<evidence type="ECO:0000256" key="8">
    <source>
        <dbReference type="ARBA" id="ARBA00029443"/>
    </source>
</evidence>
<dbReference type="FunFam" id="3.40.366.10:FF:000002">
    <property type="entry name" value="Probable polyketide synthase 2"/>
    <property type="match status" value="1"/>
</dbReference>
<dbReference type="SUPFAM" id="SSF56801">
    <property type="entry name" value="Acetyl-CoA synthetase-like"/>
    <property type="match status" value="1"/>
</dbReference>
<dbReference type="InterPro" id="IPR000873">
    <property type="entry name" value="AMP-dep_synth/lig_dom"/>
</dbReference>
<dbReference type="Pfam" id="PF00501">
    <property type="entry name" value="AMP-binding"/>
    <property type="match status" value="1"/>
</dbReference>
<dbReference type="InterPro" id="IPR049552">
    <property type="entry name" value="PKS_DH_N"/>
</dbReference>
<dbReference type="GO" id="GO:0006633">
    <property type="term" value="P:fatty acid biosynthetic process"/>
    <property type="evidence" value="ECO:0007669"/>
    <property type="project" value="UniProtKB-UniPathway"/>
</dbReference>
<dbReference type="InterPro" id="IPR014030">
    <property type="entry name" value="Ketoacyl_synth_N"/>
</dbReference>
<dbReference type="InterPro" id="IPR013968">
    <property type="entry name" value="PKS_KR"/>
</dbReference>
<dbReference type="EMBL" id="CP000282">
    <property type="protein sequence ID" value="ABD82980.1"/>
    <property type="molecule type" value="Genomic_DNA"/>
</dbReference>
<dbReference type="Pfam" id="PF00698">
    <property type="entry name" value="Acyl_transf_1"/>
    <property type="match status" value="1"/>
</dbReference>
<dbReference type="Pfam" id="PF16197">
    <property type="entry name" value="KAsynt_C_assoc"/>
    <property type="match status" value="1"/>
</dbReference>
<dbReference type="eggNOG" id="COG0300">
    <property type="taxonomic scope" value="Bacteria"/>
</dbReference>
<comment type="similarity">
    <text evidence="3">Belongs to the short-chain dehydrogenases/reductases (SDR) family.</text>
</comment>
<dbReference type="InterPro" id="IPR049900">
    <property type="entry name" value="PKS_mFAS_DH"/>
</dbReference>
<comment type="cofactor">
    <cofactor evidence="1">
        <name>pantetheine 4'-phosphate</name>
        <dbReference type="ChEBI" id="CHEBI:47942"/>
    </cofactor>
</comment>
<dbReference type="NCBIfam" id="TIGR01733">
    <property type="entry name" value="AA-adenyl-dom"/>
    <property type="match status" value="1"/>
</dbReference>
<dbReference type="InterPro" id="IPR042104">
    <property type="entry name" value="PKS_dehydratase_sf"/>
</dbReference>
<dbReference type="Pfam" id="PF00975">
    <property type="entry name" value="Thioesterase"/>
    <property type="match status" value="1"/>
</dbReference>
<dbReference type="InterPro" id="IPR001242">
    <property type="entry name" value="Condensation_dom"/>
</dbReference>
<dbReference type="GO" id="GO:0031177">
    <property type="term" value="F:phosphopantetheine binding"/>
    <property type="evidence" value="ECO:0007669"/>
    <property type="project" value="InterPro"/>
</dbReference>
<organism evidence="14 15">
    <name type="scientific">Saccharophagus degradans (strain 2-40 / ATCC 43961 / DSM 17024)</name>
    <dbReference type="NCBI Taxonomy" id="203122"/>
    <lineage>
        <taxon>Bacteria</taxon>
        <taxon>Pseudomonadati</taxon>
        <taxon>Pseudomonadota</taxon>
        <taxon>Gammaproteobacteria</taxon>
        <taxon>Cellvibrionales</taxon>
        <taxon>Cellvibrionaceae</taxon>
        <taxon>Saccharophagus</taxon>
    </lineage>
</organism>
<dbReference type="InterPro" id="IPR020807">
    <property type="entry name" value="PKS_DH"/>
</dbReference>
<dbReference type="Pfam" id="PF00668">
    <property type="entry name" value="Condensation"/>
    <property type="match status" value="1"/>
</dbReference>
<dbReference type="STRING" id="203122.Sde_3725"/>
<dbReference type="InterPro" id="IPR045851">
    <property type="entry name" value="AMP-bd_C_sf"/>
</dbReference>
<dbReference type="InterPro" id="IPR010071">
    <property type="entry name" value="AA_adenyl_dom"/>
</dbReference>
<feature type="domain" description="PKS/mFAS DH" evidence="13">
    <location>
        <begin position="903"/>
        <end position="1184"/>
    </location>
</feature>
<feature type="domain" description="Carrier" evidence="11">
    <location>
        <begin position="1719"/>
        <end position="1800"/>
    </location>
</feature>
<evidence type="ECO:0000256" key="7">
    <source>
        <dbReference type="ARBA" id="ARBA00022737"/>
    </source>
</evidence>
<protein>
    <submittedName>
        <fullName evidence="14">Amino acid adenylation</fullName>
    </submittedName>
</protein>
<evidence type="ECO:0000313" key="14">
    <source>
        <dbReference type="EMBL" id="ABD82980.1"/>
    </source>
</evidence>
<dbReference type="InterPro" id="IPR020802">
    <property type="entry name" value="TesA-like"/>
</dbReference>
<evidence type="ECO:0000256" key="6">
    <source>
        <dbReference type="ARBA" id="ARBA00022679"/>
    </source>
</evidence>
<dbReference type="Gene3D" id="3.10.129.110">
    <property type="entry name" value="Polyketide synthase dehydratase"/>
    <property type="match status" value="1"/>
</dbReference>
<dbReference type="SMART" id="SM00825">
    <property type="entry name" value="PKS_KS"/>
    <property type="match status" value="1"/>
</dbReference>
<dbReference type="Gene3D" id="3.30.559.30">
    <property type="entry name" value="Nonribosomal peptide synthetase, condensation domain"/>
    <property type="match status" value="1"/>
</dbReference>
<keyword evidence="4" id="KW-0596">Phosphopantetheine</keyword>
<dbReference type="Pfam" id="PF00109">
    <property type="entry name" value="ketoacyl-synt"/>
    <property type="match status" value="1"/>
</dbReference>
<dbReference type="InterPro" id="IPR014031">
    <property type="entry name" value="Ketoacyl_synth_C"/>
</dbReference>
<dbReference type="InterPro" id="IPR032821">
    <property type="entry name" value="PKS_assoc"/>
</dbReference>
<evidence type="ECO:0000256" key="4">
    <source>
        <dbReference type="ARBA" id="ARBA00022450"/>
    </source>
</evidence>
<dbReference type="Pfam" id="PF02801">
    <property type="entry name" value="Ketoacyl-synt_C"/>
    <property type="match status" value="1"/>
</dbReference>
<reference evidence="14 15" key="1">
    <citation type="journal article" date="2008" name="PLoS Genet.">
        <title>Complete genome sequence of the complex carbohydrate-degrading marine bacterium, Saccharophagus degradans strain 2-40 T.</title>
        <authorList>
            <person name="Weiner R.M."/>
            <person name="Taylor L.E.II."/>
            <person name="Henrissat B."/>
            <person name="Hauser L."/>
            <person name="Land M."/>
            <person name="Coutinho P.M."/>
            <person name="Rancurel C."/>
            <person name="Saunders E.H."/>
            <person name="Longmire A.G."/>
            <person name="Zhang H."/>
            <person name="Bayer E.A."/>
            <person name="Gilbert H.J."/>
            <person name="Larimer F."/>
            <person name="Zhulin I.B."/>
            <person name="Ekborg N.A."/>
            <person name="Lamed R."/>
            <person name="Richardson P.M."/>
            <person name="Borovok I."/>
            <person name="Hutcheson S."/>
        </authorList>
    </citation>
    <scope>NUCLEOTIDE SEQUENCE [LARGE SCALE GENOMIC DNA]</scope>
    <source>
        <strain evidence="15">2-40 / ATCC 43961 / DSM 17024</strain>
    </source>
</reference>
<feature type="region of interest" description="N-terminal hotdog fold" evidence="10">
    <location>
        <begin position="903"/>
        <end position="1021"/>
    </location>
</feature>
<dbReference type="Gene3D" id="3.30.559.10">
    <property type="entry name" value="Chloramphenicol acetyltransferase-like domain"/>
    <property type="match status" value="1"/>
</dbReference>
<dbReference type="eggNOG" id="COG3321">
    <property type="taxonomic scope" value="Bacteria"/>
</dbReference>
<evidence type="ECO:0000259" key="11">
    <source>
        <dbReference type="PROSITE" id="PS50075"/>
    </source>
</evidence>
<dbReference type="InterPro" id="IPR050091">
    <property type="entry name" value="PKS_NRPS_Biosynth_Enz"/>
</dbReference>
<dbReference type="OrthoDB" id="9778690at2"/>
<feature type="active site" description="Proton acceptor; for dehydratase activity" evidence="10">
    <location>
        <position position="932"/>
    </location>
</feature>
<feature type="domain" description="Carrier" evidence="11">
    <location>
        <begin position="2799"/>
        <end position="2874"/>
    </location>
</feature>
<dbReference type="InterPro" id="IPR001031">
    <property type="entry name" value="Thioesterase"/>
</dbReference>
<dbReference type="SUPFAM" id="SSF53901">
    <property type="entry name" value="Thiolase-like"/>
    <property type="match status" value="1"/>
</dbReference>
<dbReference type="InterPro" id="IPR016036">
    <property type="entry name" value="Malonyl_transacylase_ACP-bd"/>
</dbReference>
<dbReference type="Gene3D" id="2.30.38.10">
    <property type="entry name" value="Luciferase, Domain 3"/>
    <property type="match status" value="1"/>
</dbReference>
<evidence type="ECO:0000256" key="5">
    <source>
        <dbReference type="ARBA" id="ARBA00022553"/>
    </source>
</evidence>
<dbReference type="HOGENOM" id="CLU_000022_75_1_6"/>
<dbReference type="FunFam" id="3.40.47.10:FF:000019">
    <property type="entry name" value="Polyketide synthase type I"/>
    <property type="match status" value="1"/>
</dbReference>
<name>Q21E99_SACD2</name>
<dbReference type="GO" id="GO:0004315">
    <property type="term" value="F:3-oxoacyl-[acyl-carrier-protein] synthase activity"/>
    <property type="evidence" value="ECO:0007669"/>
    <property type="project" value="InterPro"/>
</dbReference>
<dbReference type="InterPro" id="IPR036291">
    <property type="entry name" value="NAD(P)-bd_dom_sf"/>
</dbReference>
<dbReference type="UniPathway" id="UPA00094"/>
<dbReference type="CDD" id="cd19531">
    <property type="entry name" value="LCL_NRPS-like"/>
    <property type="match status" value="1"/>
</dbReference>
<dbReference type="Gene3D" id="3.40.366.10">
    <property type="entry name" value="Malonyl-Coenzyme A Acyl Carrier Protein, domain 2"/>
    <property type="match status" value="1"/>
</dbReference>
<dbReference type="InterPro" id="IPR016035">
    <property type="entry name" value="Acyl_Trfase/lysoPLipase"/>
</dbReference>
<dbReference type="SMART" id="SM00826">
    <property type="entry name" value="PKS_DH"/>
    <property type="match status" value="1"/>
</dbReference>
<dbReference type="InterPro" id="IPR020806">
    <property type="entry name" value="PKS_PP-bd"/>
</dbReference>
<dbReference type="Pfam" id="PF13193">
    <property type="entry name" value="AMP-binding_C"/>
    <property type="match status" value="1"/>
</dbReference>
<dbReference type="InterPro" id="IPR020841">
    <property type="entry name" value="PKS_Beta-ketoAc_synthase_dom"/>
</dbReference>
<dbReference type="Gene3D" id="3.40.47.10">
    <property type="match status" value="1"/>
</dbReference>
<dbReference type="PANTHER" id="PTHR43775:SF37">
    <property type="entry name" value="SI:DKEY-61P9.11"/>
    <property type="match status" value="1"/>
</dbReference>
<accession>Q21E99</accession>
<dbReference type="Gene3D" id="3.40.50.720">
    <property type="entry name" value="NAD(P)-binding Rossmann-like Domain"/>
    <property type="match status" value="1"/>
</dbReference>
<dbReference type="RefSeq" id="WP_011470195.1">
    <property type="nucleotide sequence ID" value="NC_007912.1"/>
</dbReference>
<comment type="similarity">
    <text evidence="8">In the C-terminal section; belongs to the NRP synthetase family.</text>
</comment>
<dbReference type="CDD" id="cd00833">
    <property type="entry name" value="PKS"/>
    <property type="match status" value="1"/>
</dbReference>
<dbReference type="InterPro" id="IPR029058">
    <property type="entry name" value="AB_hydrolase_fold"/>
</dbReference>
<dbReference type="InterPro" id="IPR025110">
    <property type="entry name" value="AMP-bd_C"/>
</dbReference>
<dbReference type="PROSITE" id="PS52004">
    <property type="entry name" value="KS3_2"/>
    <property type="match status" value="1"/>
</dbReference>
<evidence type="ECO:0000313" key="15">
    <source>
        <dbReference type="Proteomes" id="UP000001947"/>
    </source>
</evidence>
<dbReference type="InterPro" id="IPR016039">
    <property type="entry name" value="Thiolase-like"/>
</dbReference>
<dbReference type="Proteomes" id="UP000001947">
    <property type="component" value="Chromosome"/>
</dbReference>
<dbReference type="FunFam" id="3.30.300.30:FF:000010">
    <property type="entry name" value="Enterobactin synthetase component F"/>
    <property type="match status" value="1"/>
</dbReference>
<dbReference type="PROSITE" id="PS00012">
    <property type="entry name" value="PHOSPHOPANTETHEINE"/>
    <property type="match status" value="1"/>
</dbReference>
<dbReference type="InterPro" id="IPR036736">
    <property type="entry name" value="ACP-like_sf"/>
</dbReference>
<sequence>MKDSNKSSSEKIAVIGIGCRFPGGANNYTEFWQKILEGKDCLVDTPANRYNAESLYSKDKAKPGKLTGGRGGYIDGFDEFDPAFFGIGPREAEYMDPQQRKLLEVSWEALEDAGQLPHSLAGKNVGVFIGGFTLDYKIVQFADLSFKGLAAHTATGTMMTILSNRISYCFDFNGPSMSVDTACSSSLVSVHLACQSLASGESSMALAGGVLLHMTPQYTITESKGGFLSPEGLSRTYDADANGYVRSEGVGVVALKRLDDALRDGDPIHSVILASGVNQDGRTKGITVPSGEAQASLIRKVCKQADVNPGELQYIEAHGTSTPVGDPIEANALGKILEEGRESGAKCYISSVKANIGHTEAAAGVAGLIKTTMALKHKIIPPHINLKTVNPALNIDEQPFEIPRVATPWPEHKGPARAGVNSFGFGGTNAHVILEEAPAQAFPSKRANPNYAILPLTARDPADFPTMVANMRDAIISNQENPRFLHDAGFTLSHKRQQLEHSLAFVYKNKDELLQHMDNFIANEANPNIVAGTVLDTSDKKLVWVFTGMGPQWWGMGKQLFEQEPVYRKVIEACDKEMRKHADWSLIEELNKSEDESNMADTWLAQPANFALQIALAAMWRAQGIEPDAIVGHSAGEAAAFYEAGVYSLEDAVAVIIHRSRLQHKLNNTGGMLAVSLTEQDALARIKAYGNKVSIAAINSPTAMTLAGDVDALQEVEQSLKQAEVFCKFLAVNVPYHSAKMDVIKDELFKELATIRPKQTKLPLYLTGRNAKAEGPELDAAYWWDNVRYSVRFKDAIDNIAKDGFSLFLEIGPHPVLTHSVLECLAARQITGNIVPSIRRLEDEPARFMQSLAMLHNLGLKINWQPQYGGGVITTLPTYPWKKDRYWVESKSVAQVRLGHSAHPLLGRRLASASPAWETLLDIEQQPYLSDHRIQGNVLFPAAGYVEMAAQAMKDLTGDTAAVIADINLLKALYLPEADTKAVQFNFDADSARFTVTTMPNGEQDPVIHASGCLRTSQTQRTLNTLDLKAIQARSSSALNTEKCYASLTSMGYHYGPAFQPIENVWIGENEALARIVPSELLGENANNHHFHPALMDACFQVLLTTEIPLAQQQGEQTGIRLPLTIKEIRTQNVGSQPIWAHAQITQRTADEVIGNITIYDDHKKPLGVIQGFRAANVETVSSQVGLATIDSWLTEVNWIEAPVKAVEDTTTEGCTLVFGDAQSPLVAAVVKTFKLRNQPYCVVSAGEQFNFQPELNKATVQANNQADLETLISSIEANTKCEAILYLWQLDAPQLESCELEQLDASHSYNTYPLITLAKALGAIKNNARLIVATRSAQAVSTTDIPQPLPAAAWGAGRVLWFQELVDNRGKLVDLDQHHADSDTHTAHIEADQLLHELISQDEAEVAWRNNQRFCARLQPATNLSRPLPLRLRTDGCYLVTGALGALGRLVCQTLVKRGARRIILMGRTAIPPRKEWHKVDPTSAIASHIEFIQQLEANGAEAILAPVDVTNEHSISSWLADFKEQGRPPIRGVFHLAGQVRDTLIAEMQPETYNAAYNPKVLGSYLLHRHLAAEPLDHFVMFASVASLLTTAGQTNYAAGNAFLDVLAHHRRAQGLPGLAIDWGPWATGMIEELGLIDHYRNSRGMSSLSPEAGMDVLERVMGQNHAQLMVNTVIDWPLFTAWYPTLPPLIVDLAAQQKEAQGETDQGAFIDRFKQADESQRFALLSEHFTHVVSDVLRIKTELVTAESSLNDLGLDSLLAIELRARIQRDMKVALPVVTLLSGTVVNELINKINTNLLEQISNDTVATATENKVVEYTDENEFPLSQNQTALWFLKHLNPDGYAYNIGGAVEVRTDLQPELMFEAVRELIRRHPLLRANFAQKNGQALQFISPEPLEDIALVDVEGREWNDIYNMIIEDYRKPYDLAYDSLMRFRLYRRGDNQWVIMKAVHHIISDAISTFTFIDELLALYESKRRNDPITLPPLKARYLDFCNWQNRFLASAEAQRMQDYWLAHLPEEIPVLNLPLDKPRPPVQTNNGASQFFTLDKHLTARVQEFANQQGMTVFMVLISAYYALLNRYSGQENIIVGSPVLGRTEPEFAQLYGYFVNPLPLHADLSGEPSTIKLLEQVQQTVLNGLDNQEYPFVNLVDKLGLQHDPSRSAVFQAMFILLAHKVSTEQYGYKLDYIELPEEEGQFDLTLSVYEDMADGRFHCVFKYNTDLFFPETMERLTQHYQSLLTAMLECPDKPISKLDMLSDAEKTYLLDIWSGKTQKITENKTIIDLIDGHSASGKDAVVLPNEMGKARKATYAELTAKSNRLAHNLQNMGIGKGSIVALCLPKSPELIMTLLGVLKAGAAYLPLDPDYPADRISYMLNHAKVNLALVDNHTQTRLSEWQGKALTLADKSLSTITKTSRLAAASHDDLAYVIYTSGSTGKPKAVQVTHGNLAAIYQGWEQHYKLKTEVSVFAQMASFSFDVFAGDLVRALCSGGKLVLIERDVLFNTANLYETFVNEKVDCVEFVPAVVRGLMNYCESQNKRLDFIRLLIVGSDVWTVEEMRRLRALCQTEKGNNNRVVNSYGLSEATIDSTYFEGDLDKYENGKVVPIGRPFSNCEVYILDAYQQPTPIGVPGELWIGGEAVTNGYFAAPELTAQRFVTLELNNRATRLYRTGDLAQWDTYGTLHLLGRADNQVKVRGHRIEVGEIEAQLKTHSNVAQAVITLHKDSRQEAQLCAYCVPRKDSLDIKDLRQHLGSILPTYMIPARFMVIDELPLSPNGKVDLKALPEPSIDKSQEIIEPPVTLYEIRMAEHWKALLGLEQVGLQQDFFEVGDSSVKLIELIYHLQTEFNIALSVSQLFKISTLYGMAKTLENIIIGRESGAQPYLMFNQHNSASERKIFCFPPAGGHGLVYRNLAQQMQDHTLISFNYLTGDDKVERYANLITQQQPLGPYTLFGYSLGGNLAFEIAKLLEARGHVVANVVIMDSYRTAKEFNFGEQHLAEFEKELSEHLRKHVGSEIVATETLEQARDYIGFSSRTPNIGTVNAAITVISDEDKLVFYASGEEGSWHGCATQVTVLKGAGKHADMLDEQYVEKNAQLALSVLEGSEEYVA</sequence>
<feature type="region of interest" description="C-terminal hotdog fold" evidence="10">
    <location>
        <begin position="1036"/>
        <end position="1184"/>
    </location>
</feature>
<evidence type="ECO:0000256" key="2">
    <source>
        <dbReference type="ARBA" id="ARBA00005194"/>
    </source>
</evidence>
<dbReference type="InterPro" id="IPR023213">
    <property type="entry name" value="CAT-like_dom_sf"/>
</dbReference>
<dbReference type="SUPFAM" id="SSF53474">
    <property type="entry name" value="alpha/beta-Hydrolases"/>
    <property type="match status" value="1"/>
</dbReference>
<dbReference type="eggNOG" id="COG1020">
    <property type="taxonomic scope" value="Bacteria"/>
</dbReference>
<dbReference type="PROSITE" id="PS52019">
    <property type="entry name" value="PKS_MFAS_DH"/>
    <property type="match status" value="1"/>
</dbReference>
<dbReference type="Gene3D" id="3.30.70.3290">
    <property type="match status" value="1"/>
</dbReference>
<dbReference type="Pfam" id="PF00550">
    <property type="entry name" value="PP-binding"/>
    <property type="match status" value="2"/>
</dbReference>
<dbReference type="CDD" id="cd08955">
    <property type="entry name" value="KR_2_FAS_SDR_x"/>
    <property type="match status" value="1"/>
</dbReference>
<evidence type="ECO:0000256" key="1">
    <source>
        <dbReference type="ARBA" id="ARBA00001957"/>
    </source>
</evidence>
<dbReference type="Gene3D" id="3.40.50.980">
    <property type="match status" value="2"/>
</dbReference>
<dbReference type="GeneID" id="98615331"/>
<evidence type="ECO:0000256" key="3">
    <source>
        <dbReference type="ARBA" id="ARBA00006484"/>
    </source>
</evidence>
<dbReference type="Pfam" id="PF08659">
    <property type="entry name" value="KR"/>
    <property type="match status" value="1"/>
</dbReference>
<dbReference type="FunFam" id="3.40.50.980:FF:000001">
    <property type="entry name" value="Non-ribosomal peptide synthetase"/>
    <property type="match status" value="1"/>
</dbReference>
<dbReference type="SUPFAM" id="SSF52151">
    <property type="entry name" value="FabD/lysophospholipase-like"/>
    <property type="match status" value="1"/>
</dbReference>
<dbReference type="GO" id="GO:0044550">
    <property type="term" value="P:secondary metabolite biosynthetic process"/>
    <property type="evidence" value="ECO:0007669"/>
    <property type="project" value="UniProtKB-ARBA"/>
</dbReference>
<comment type="pathway">
    <text evidence="2">Lipid metabolism; fatty acid biosynthesis.</text>
</comment>
<evidence type="ECO:0000256" key="9">
    <source>
        <dbReference type="ARBA" id="ARBA00054155"/>
    </source>
</evidence>
<dbReference type="InterPro" id="IPR020845">
    <property type="entry name" value="AMP-binding_CS"/>
</dbReference>
<evidence type="ECO:0000259" key="13">
    <source>
        <dbReference type="PROSITE" id="PS52019"/>
    </source>
</evidence>
<dbReference type="Gene3D" id="1.10.1200.10">
    <property type="entry name" value="ACP-like"/>
    <property type="match status" value="2"/>
</dbReference>
<dbReference type="PROSITE" id="PS50075">
    <property type="entry name" value="CARRIER"/>
    <property type="match status" value="2"/>
</dbReference>
<dbReference type="InterPro" id="IPR014043">
    <property type="entry name" value="Acyl_transferase_dom"/>
</dbReference>
<dbReference type="PROSITE" id="PS00606">
    <property type="entry name" value="KS3_1"/>
    <property type="match status" value="1"/>
</dbReference>
<dbReference type="SMART" id="SM00824">
    <property type="entry name" value="PKS_TE"/>
    <property type="match status" value="1"/>
</dbReference>
<feature type="active site" description="Proton donor; for dehydratase activity" evidence="10">
    <location>
        <position position="1097"/>
    </location>
</feature>
<dbReference type="Pfam" id="PF21089">
    <property type="entry name" value="PKS_DH_N"/>
    <property type="match status" value="1"/>
</dbReference>
<dbReference type="SUPFAM" id="SSF55048">
    <property type="entry name" value="Probable ACP-binding domain of malonyl-CoA ACP transacylase"/>
    <property type="match status" value="1"/>
</dbReference>
<comment type="function">
    <text evidence="9">Involved in production of the polyketide antibiotic thailandamide.</text>
</comment>
<dbReference type="InterPro" id="IPR001227">
    <property type="entry name" value="Ac_transferase_dom_sf"/>
</dbReference>
<dbReference type="InterPro" id="IPR018201">
    <property type="entry name" value="Ketoacyl_synth_AS"/>
</dbReference>
<proteinExistence type="inferred from homology"/>
<dbReference type="SMART" id="SM00822">
    <property type="entry name" value="PKS_KR"/>
    <property type="match status" value="1"/>
</dbReference>
<dbReference type="KEGG" id="sde:Sde_3725"/>
<dbReference type="SMART" id="SM00823">
    <property type="entry name" value="PKS_PP"/>
    <property type="match status" value="2"/>
</dbReference>
<dbReference type="InterPro" id="IPR006162">
    <property type="entry name" value="Ppantetheine_attach_site"/>
</dbReference>
<dbReference type="SUPFAM" id="SSF47336">
    <property type="entry name" value="ACP-like"/>
    <property type="match status" value="2"/>
</dbReference>
<dbReference type="SMART" id="SM00827">
    <property type="entry name" value="PKS_AT"/>
    <property type="match status" value="1"/>
</dbReference>
<keyword evidence="6" id="KW-0808">Transferase</keyword>
<keyword evidence="7" id="KW-0677">Repeat</keyword>
<dbReference type="PANTHER" id="PTHR43775">
    <property type="entry name" value="FATTY ACID SYNTHASE"/>
    <property type="match status" value="1"/>
</dbReference>
<dbReference type="InterPro" id="IPR049551">
    <property type="entry name" value="PKS_DH_C"/>
</dbReference>
<evidence type="ECO:0000256" key="10">
    <source>
        <dbReference type="PROSITE-ProRule" id="PRU01363"/>
    </source>
</evidence>
<dbReference type="InterPro" id="IPR057326">
    <property type="entry name" value="KR_dom"/>
</dbReference>
<dbReference type="SUPFAM" id="SSF52777">
    <property type="entry name" value="CoA-dependent acyltransferases"/>
    <property type="match status" value="2"/>
</dbReference>
<evidence type="ECO:0000259" key="12">
    <source>
        <dbReference type="PROSITE" id="PS52004"/>
    </source>
</evidence>
<dbReference type="Gene3D" id="3.30.300.30">
    <property type="match status" value="1"/>
</dbReference>
<keyword evidence="5" id="KW-0597">Phosphoprotein</keyword>
<dbReference type="Pfam" id="PF14765">
    <property type="entry name" value="PS-DH"/>
    <property type="match status" value="1"/>
</dbReference>